<comment type="catalytic activity">
    <reaction evidence="1">
        <text>ATP + protein L-histidine = ADP + protein N-phospho-L-histidine.</text>
        <dbReference type="EC" id="2.7.13.3"/>
    </reaction>
</comment>
<evidence type="ECO:0000313" key="9">
    <source>
        <dbReference type="Proteomes" id="UP000774283"/>
    </source>
</evidence>
<feature type="transmembrane region" description="Helical" evidence="7">
    <location>
        <begin position="61"/>
        <end position="81"/>
    </location>
</feature>
<dbReference type="Gene3D" id="3.30.565.10">
    <property type="entry name" value="Histidine kinase-like ATPase, C-terminal domain"/>
    <property type="match status" value="1"/>
</dbReference>
<dbReference type="EMBL" id="JAAXOW010000006">
    <property type="protein sequence ID" value="NKX94197.1"/>
    <property type="molecule type" value="Genomic_DNA"/>
</dbReference>
<sequence>MDSTRGLAAWIRQSDERQDKWALTASTFAILALFFVVGGFYVATVGGLADPRTLVGASVRALANLVVSLFFCGLLWFSGVVRLRASWRSASRVMTAAAIAAFVRNWAFVVTGVVDEHSGQLHVAELVAGVAFFTTSALLGLRYMVSQHRLRLEERRRAHENLQRELALRALEKEEIKVRRSIAEGLHGSLQQRLVILAVRLDQLIEAAAEHDAPPGVVQQLAEMRADLDRTREDDVRAMSRMLYPEGLEIGVVAAVRMLLRRLPTGIATHLEVGEALREIDESGNSMISESDRLLVVRIVEEGVTNALRHGHATQFHLELDVVDGAVLVHLSNSGDTVDKARLGQGPVLARLRERLELVGGTVVLTDDLHRPGADLTRTERLHVHLRGVVPLDLEGHDRLTALEAIDVLEGWTVRGFLDPARRDAVPTPTSPSEPAAEAPEVTRADDAREPLA</sequence>
<proteinExistence type="predicted"/>
<keyword evidence="7" id="KW-0472">Membrane</keyword>
<keyword evidence="8" id="KW-0547">Nucleotide-binding</keyword>
<keyword evidence="8" id="KW-0067">ATP-binding</keyword>
<dbReference type="GO" id="GO:0004673">
    <property type="term" value="F:protein histidine kinase activity"/>
    <property type="evidence" value="ECO:0007669"/>
    <property type="project" value="UniProtKB-EC"/>
</dbReference>
<dbReference type="InterPro" id="IPR050482">
    <property type="entry name" value="Sensor_HK_TwoCompSys"/>
</dbReference>
<evidence type="ECO:0000256" key="7">
    <source>
        <dbReference type="SAM" id="Phobius"/>
    </source>
</evidence>
<dbReference type="Proteomes" id="UP000774283">
    <property type="component" value="Unassembled WGS sequence"/>
</dbReference>
<keyword evidence="7" id="KW-0812">Transmembrane</keyword>
<keyword evidence="9" id="KW-1185">Reference proteome</keyword>
<keyword evidence="4" id="KW-0418">Kinase</keyword>
<comment type="caution">
    <text evidence="8">The sequence shown here is derived from an EMBL/GenBank/DDBJ whole genome shotgun (WGS) entry which is preliminary data.</text>
</comment>
<dbReference type="GO" id="GO:0000160">
    <property type="term" value="P:phosphorelay signal transduction system"/>
    <property type="evidence" value="ECO:0007669"/>
    <property type="project" value="UniProtKB-KW"/>
</dbReference>
<feature type="transmembrane region" description="Helical" evidence="7">
    <location>
        <begin position="21"/>
        <end position="41"/>
    </location>
</feature>
<dbReference type="SUPFAM" id="SSF55874">
    <property type="entry name" value="ATPase domain of HSP90 chaperone/DNA topoisomerase II/histidine kinase"/>
    <property type="match status" value="1"/>
</dbReference>
<feature type="compositionally biased region" description="Low complexity" evidence="6">
    <location>
        <begin position="426"/>
        <end position="440"/>
    </location>
</feature>
<evidence type="ECO:0000256" key="2">
    <source>
        <dbReference type="ARBA" id="ARBA00012438"/>
    </source>
</evidence>
<dbReference type="RefSeq" id="WP_168448269.1">
    <property type="nucleotide sequence ID" value="NZ_JAAXOW010000006.1"/>
</dbReference>
<dbReference type="PANTHER" id="PTHR24421">
    <property type="entry name" value="NITRATE/NITRITE SENSOR PROTEIN NARX-RELATED"/>
    <property type="match status" value="1"/>
</dbReference>
<feature type="transmembrane region" description="Helical" evidence="7">
    <location>
        <begin position="126"/>
        <end position="145"/>
    </location>
</feature>
<evidence type="ECO:0000256" key="3">
    <source>
        <dbReference type="ARBA" id="ARBA00022679"/>
    </source>
</evidence>
<feature type="transmembrane region" description="Helical" evidence="7">
    <location>
        <begin position="93"/>
        <end position="114"/>
    </location>
</feature>
<evidence type="ECO:0000256" key="1">
    <source>
        <dbReference type="ARBA" id="ARBA00000085"/>
    </source>
</evidence>
<feature type="compositionally biased region" description="Basic and acidic residues" evidence="6">
    <location>
        <begin position="441"/>
        <end position="453"/>
    </location>
</feature>
<gene>
    <name evidence="8" type="ORF">HF995_13120</name>
</gene>
<dbReference type="InterPro" id="IPR036890">
    <property type="entry name" value="HATPase_C_sf"/>
</dbReference>
<evidence type="ECO:0000256" key="6">
    <source>
        <dbReference type="SAM" id="MobiDB-lite"/>
    </source>
</evidence>
<reference evidence="8 9" key="1">
    <citation type="submission" date="2020-04" db="EMBL/GenBank/DDBJ databases">
        <title>MicrobeNet Type strains.</title>
        <authorList>
            <person name="Nicholson A.C."/>
        </authorList>
    </citation>
    <scope>NUCLEOTIDE SEQUENCE [LARGE SCALE GENOMIC DNA]</scope>
    <source>
        <strain evidence="8 9">ATCC BAA-789</strain>
    </source>
</reference>
<accession>A0A9X5FF55</accession>
<dbReference type="EC" id="2.7.13.3" evidence="2"/>
<keyword evidence="3" id="KW-0808">Transferase</keyword>
<dbReference type="PANTHER" id="PTHR24421:SF10">
    <property type="entry name" value="NITRATE_NITRITE SENSOR PROTEIN NARQ"/>
    <property type="match status" value="1"/>
</dbReference>
<feature type="region of interest" description="Disordered" evidence="6">
    <location>
        <begin position="421"/>
        <end position="453"/>
    </location>
</feature>
<keyword evidence="5" id="KW-0902">Two-component regulatory system</keyword>
<evidence type="ECO:0000256" key="5">
    <source>
        <dbReference type="ARBA" id="ARBA00023012"/>
    </source>
</evidence>
<protein>
    <recommendedName>
        <fullName evidence="2">histidine kinase</fullName>
        <ecNumber evidence="2">2.7.13.3</ecNumber>
    </recommendedName>
</protein>
<dbReference type="GO" id="GO:0005524">
    <property type="term" value="F:ATP binding"/>
    <property type="evidence" value="ECO:0007669"/>
    <property type="project" value="UniProtKB-KW"/>
</dbReference>
<evidence type="ECO:0000313" key="8">
    <source>
        <dbReference type="EMBL" id="NKX94197.1"/>
    </source>
</evidence>
<keyword evidence="7" id="KW-1133">Transmembrane helix</keyword>
<organism evidence="8 9">
    <name type="scientific">Sanguibacter hominis ATCC BAA-789</name>
    <dbReference type="NCBI Taxonomy" id="1312740"/>
    <lineage>
        <taxon>Bacteria</taxon>
        <taxon>Bacillati</taxon>
        <taxon>Actinomycetota</taxon>
        <taxon>Actinomycetes</taxon>
        <taxon>Micrococcales</taxon>
        <taxon>Sanguibacteraceae</taxon>
        <taxon>Sanguibacter</taxon>
    </lineage>
</organism>
<evidence type="ECO:0000256" key="4">
    <source>
        <dbReference type="ARBA" id="ARBA00022777"/>
    </source>
</evidence>
<dbReference type="AlphaFoldDB" id="A0A9X5FF55"/>
<name>A0A9X5FF55_9MICO</name>